<dbReference type="Proteomes" id="UP000182983">
    <property type="component" value="Unassembled WGS sequence"/>
</dbReference>
<dbReference type="CDD" id="cd04301">
    <property type="entry name" value="NAT_SF"/>
    <property type="match status" value="1"/>
</dbReference>
<accession>A0A1H6H965</accession>
<dbReference type="SUPFAM" id="SSF55729">
    <property type="entry name" value="Acyl-CoA N-acyltransferases (Nat)"/>
    <property type="match status" value="1"/>
</dbReference>
<protein>
    <submittedName>
        <fullName evidence="2">Acetyltransferase (GNAT) family protein</fullName>
    </submittedName>
</protein>
<evidence type="ECO:0000313" key="2">
    <source>
        <dbReference type="EMBL" id="SEH30648.1"/>
    </source>
</evidence>
<dbReference type="GO" id="GO:0016747">
    <property type="term" value="F:acyltransferase activity, transferring groups other than amino-acyl groups"/>
    <property type="evidence" value="ECO:0007669"/>
    <property type="project" value="InterPro"/>
</dbReference>
<sequence>MRETLPDFPARIGDDPSAPILSDLPDQVSCRAATRSDFIFLRRLYAAGRKSELVAAGMPTKNHQDFCDSQFACQHRDWIERFPMAQFLILTRGTRPIGRLYLNPSDEGVHIVDIAFLPDWQGRGLGRAVIAELQRQATTFGQSVTLNVAVENSPAASLYHRLGFVAERRSERHVLMRWSPQAR</sequence>
<dbReference type="AlphaFoldDB" id="A0A1H6H965"/>
<name>A0A1H6H965_MAGFU</name>
<keyword evidence="2" id="KW-0808">Transferase</keyword>
<evidence type="ECO:0000259" key="1">
    <source>
        <dbReference type="PROSITE" id="PS51186"/>
    </source>
</evidence>
<dbReference type="Gene3D" id="3.40.630.30">
    <property type="match status" value="1"/>
</dbReference>
<dbReference type="InterPro" id="IPR000182">
    <property type="entry name" value="GNAT_dom"/>
</dbReference>
<evidence type="ECO:0000313" key="3">
    <source>
        <dbReference type="Proteomes" id="UP000182983"/>
    </source>
</evidence>
<organism evidence="2 3">
    <name type="scientific">Magnetospirillum fulvum</name>
    <name type="common">Rhodospirillum fulvum</name>
    <dbReference type="NCBI Taxonomy" id="1082"/>
    <lineage>
        <taxon>Bacteria</taxon>
        <taxon>Pseudomonadati</taxon>
        <taxon>Pseudomonadota</taxon>
        <taxon>Alphaproteobacteria</taxon>
        <taxon>Rhodospirillales</taxon>
        <taxon>Rhodospirillaceae</taxon>
        <taxon>Magnetospirillum</taxon>
    </lineage>
</organism>
<keyword evidence="3" id="KW-1185">Reference proteome</keyword>
<dbReference type="PROSITE" id="PS51186">
    <property type="entry name" value="GNAT"/>
    <property type="match status" value="1"/>
</dbReference>
<dbReference type="RefSeq" id="WP_139305491.1">
    <property type="nucleotide sequence ID" value="NZ_FNWO01000003.1"/>
</dbReference>
<dbReference type="Pfam" id="PF00583">
    <property type="entry name" value="Acetyltransf_1"/>
    <property type="match status" value="1"/>
</dbReference>
<dbReference type="InterPro" id="IPR016181">
    <property type="entry name" value="Acyl_CoA_acyltransferase"/>
</dbReference>
<feature type="domain" description="N-acetyltransferase" evidence="1">
    <location>
        <begin position="28"/>
        <end position="181"/>
    </location>
</feature>
<proteinExistence type="predicted"/>
<gene>
    <name evidence="2" type="ORF">SAMN04244559_00941</name>
</gene>
<reference evidence="3" key="1">
    <citation type="submission" date="2016-10" db="EMBL/GenBank/DDBJ databases">
        <authorList>
            <person name="Varghese N."/>
            <person name="Submissions S."/>
        </authorList>
    </citation>
    <scope>NUCLEOTIDE SEQUENCE [LARGE SCALE GENOMIC DNA]</scope>
    <source>
        <strain evidence="3">DSM 13234</strain>
    </source>
</reference>
<dbReference type="EMBL" id="FNWO01000003">
    <property type="protein sequence ID" value="SEH30648.1"/>
    <property type="molecule type" value="Genomic_DNA"/>
</dbReference>
<dbReference type="OrthoDB" id="7585366at2"/>